<reference evidence="2" key="1">
    <citation type="submission" date="2014-12" db="EMBL/GenBank/DDBJ databases">
        <title>Insight into the proteome of Arion vulgaris.</title>
        <authorList>
            <person name="Aradska J."/>
            <person name="Bulat T."/>
            <person name="Smidak R."/>
            <person name="Sarate P."/>
            <person name="Gangsoo J."/>
            <person name="Sialana F."/>
            <person name="Bilban M."/>
            <person name="Lubec G."/>
        </authorList>
    </citation>
    <scope>NUCLEOTIDE SEQUENCE</scope>
    <source>
        <tissue evidence="2">Skin</tissue>
    </source>
</reference>
<name>A0A0B6YK56_9EUPU</name>
<gene>
    <name evidence="2" type="primary">ORF27898</name>
</gene>
<feature type="compositionally biased region" description="Polar residues" evidence="1">
    <location>
        <begin position="69"/>
        <end position="86"/>
    </location>
</feature>
<feature type="non-terminal residue" evidence="2">
    <location>
        <position position="179"/>
    </location>
</feature>
<evidence type="ECO:0000256" key="1">
    <source>
        <dbReference type="SAM" id="MobiDB-lite"/>
    </source>
</evidence>
<feature type="compositionally biased region" description="Low complexity" evidence="1">
    <location>
        <begin position="47"/>
        <end position="61"/>
    </location>
</feature>
<feature type="non-terminal residue" evidence="2">
    <location>
        <position position="1"/>
    </location>
</feature>
<dbReference type="AlphaFoldDB" id="A0A0B6YK56"/>
<protein>
    <submittedName>
        <fullName evidence="2">Uncharacterized protein</fullName>
    </submittedName>
</protein>
<evidence type="ECO:0000313" key="2">
    <source>
        <dbReference type="EMBL" id="CEK56544.1"/>
    </source>
</evidence>
<accession>A0A0B6YK56</accession>
<feature type="compositionally biased region" description="Polar residues" evidence="1">
    <location>
        <begin position="1"/>
        <end position="15"/>
    </location>
</feature>
<sequence>TSTDPSKLVSPSNTDISKRTPTGVVMRKQTPSKIATLWKKDKKLDTSPSRGSQSSSASPPLSKLPVFVTKSSPTNIKPNNRPTQRFTAKAATLPNSNLASSKARSFSEKITRSSTYEKISSELQGLNSRPIIRGVDALKKTVGLAKCVKQKKDNFDSVESDLEREKLLHKFDDVNHNKD</sequence>
<dbReference type="EMBL" id="HACG01009679">
    <property type="protein sequence ID" value="CEK56544.1"/>
    <property type="molecule type" value="Transcribed_RNA"/>
</dbReference>
<feature type="region of interest" description="Disordered" evidence="1">
    <location>
        <begin position="1"/>
        <end position="86"/>
    </location>
</feature>
<proteinExistence type="predicted"/>
<organism evidence="2">
    <name type="scientific">Arion vulgaris</name>
    <dbReference type="NCBI Taxonomy" id="1028688"/>
    <lineage>
        <taxon>Eukaryota</taxon>
        <taxon>Metazoa</taxon>
        <taxon>Spiralia</taxon>
        <taxon>Lophotrochozoa</taxon>
        <taxon>Mollusca</taxon>
        <taxon>Gastropoda</taxon>
        <taxon>Heterobranchia</taxon>
        <taxon>Euthyneura</taxon>
        <taxon>Panpulmonata</taxon>
        <taxon>Eupulmonata</taxon>
        <taxon>Stylommatophora</taxon>
        <taxon>Helicina</taxon>
        <taxon>Arionoidea</taxon>
        <taxon>Arionidae</taxon>
        <taxon>Arion</taxon>
    </lineage>
</organism>